<dbReference type="InterPro" id="IPR046870">
    <property type="entry name" value="ABC-3C_CTD3"/>
</dbReference>
<sequence>MVVQPIDAIAGVQGIISFSCDLALIDGGGIPLCILQSMIVADTAITGDTTRAHMVAALRDLLHGRDGAWSQPVLDELATGGTAAVLLAPEYAFGSPDWAAVDDLVRAADRPLVLIAGFGMTPGTWLREWLGTEGATRRYAGWDTDREVRAGDRVYNGLWCWIHSPGAGTSCVAALKNFPEQRTEAPHRGLDRGRNIVRLSFTDVDVFPLVCADLLQEPDASGSTPRQRVARAIAVEPGGRPVLVTGSLLQGRPWDWNWQRAIQSVVADAAPNRTVVMAIANQAYGRPRETEDEDKWRSLSGVYASKQAYPRGATPFPSGRPVSVGASAEGLVIRDCGACVVGGPILVSRVGPVTGLHLWQAATCFPVGGEGIGAAFAPHACAVTYETHRLTRRHPGQDAYSPRVAQGLAVLRTHLERRASPDAGDILRSLLRGTEPAAEDITEDLYLSMPELEAAVHALAVLCTFDELVPHGRTGLDGQLRFRDADAHILVWKARKQIGTRMYRILQAWTAQAGGHPPLVVVGSPSRGLPLRAGPVELDRRSDWTAPPPSNDAEGFGPVRTASRDITQPRGSRRATCIDLALLEELYLDHDADLDAERVAGFLMHLLRDVIGGGG</sequence>
<dbReference type="EMBL" id="CP073633">
    <property type="protein sequence ID" value="WHQ71998.1"/>
    <property type="molecule type" value="Genomic_DNA"/>
</dbReference>
<protein>
    <recommendedName>
        <fullName evidence="2">ABC-three component systems C-terminal domain-containing protein</fullName>
    </recommendedName>
</protein>
<evidence type="ECO:0000313" key="3">
    <source>
        <dbReference type="EMBL" id="WHQ71998.1"/>
    </source>
</evidence>
<dbReference type="Pfam" id="PF20395">
    <property type="entry name" value="CTD3"/>
    <property type="match status" value="1"/>
</dbReference>
<evidence type="ECO:0000256" key="1">
    <source>
        <dbReference type="SAM" id="MobiDB-lite"/>
    </source>
</evidence>
<dbReference type="Proteomes" id="UP001223720">
    <property type="component" value="Chromosome"/>
</dbReference>
<reference evidence="3" key="1">
    <citation type="journal article" date="2022" name="Biotechnol. Bioprocess Eng.">
        <title>Pan-genome Analysis Reveals Comparative Genomic Features of Central Metabolic Pathways in Methylorubrum extorquens.</title>
        <authorList>
            <person name="Lee G.M."/>
            <person name="Scott-Nevros Z.K."/>
            <person name="Lee S.-M."/>
            <person name="Kim D."/>
        </authorList>
    </citation>
    <scope>NUCLEOTIDE SEQUENCE</scope>
    <source>
        <strain evidence="3">ATCC 55366</strain>
    </source>
</reference>
<accession>A0AAX3WKG4</accession>
<proteinExistence type="predicted"/>
<name>A0AAX3WKG4_METEX</name>
<dbReference type="RefSeq" id="WP_283536107.1">
    <property type="nucleotide sequence ID" value="NZ_CP073633.1"/>
</dbReference>
<feature type="domain" description="ABC-three component systems C-terminal" evidence="2">
    <location>
        <begin position="386"/>
        <end position="549"/>
    </location>
</feature>
<gene>
    <name evidence="3" type="ORF">KEC54_10845</name>
</gene>
<evidence type="ECO:0000313" key="4">
    <source>
        <dbReference type="Proteomes" id="UP001223720"/>
    </source>
</evidence>
<evidence type="ECO:0000259" key="2">
    <source>
        <dbReference type="Pfam" id="PF20395"/>
    </source>
</evidence>
<organism evidence="3 4">
    <name type="scientific">Methylorubrum extorquens</name>
    <name type="common">Methylobacterium dichloromethanicum</name>
    <name type="synonym">Methylobacterium extorquens</name>
    <dbReference type="NCBI Taxonomy" id="408"/>
    <lineage>
        <taxon>Bacteria</taxon>
        <taxon>Pseudomonadati</taxon>
        <taxon>Pseudomonadota</taxon>
        <taxon>Alphaproteobacteria</taxon>
        <taxon>Hyphomicrobiales</taxon>
        <taxon>Methylobacteriaceae</taxon>
        <taxon>Methylorubrum</taxon>
    </lineage>
</organism>
<feature type="region of interest" description="Disordered" evidence="1">
    <location>
        <begin position="539"/>
        <end position="568"/>
    </location>
</feature>
<dbReference type="AlphaFoldDB" id="A0AAX3WKG4"/>